<evidence type="ECO:0000256" key="1">
    <source>
        <dbReference type="ARBA" id="ARBA00008007"/>
    </source>
</evidence>
<dbReference type="Gene3D" id="3.40.50.2020">
    <property type="match status" value="1"/>
</dbReference>
<evidence type="ECO:0000313" key="3">
    <source>
        <dbReference type="EMBL" id="PJC28441.1"/>
    </source>
</evidence>
<dbReference type="Pfam" id="PF18912">
    <property type="entry name" value="DZR_2"/>
    <property type="match status" value="1"/>
</dbReference>
<proteinExistence type="inferred from homology"/>
<dbReference type="EMBL" id="PFSF01000004">
    <property type="protein sequence ID" value="PJC28441.1"/>
    <property type="molecule type" value="Genomic_DNA"/>
</dbReference>
<dbReference type="PANTHER" id="PTHR47505:SF1">
    <property type="entry name" value="DNA UTILIZATION PROTEIN YHGH"/>
    <property type="match status" value="1"/>
</dbReference>
<evidence type="ECO:0000259" key="2">
    <source>
        <dbReference type="Pfam" id="PF18912"/>
    </source>
</evidence>
<dbReference type="InterPro" id="IPR044005">
    <property type="entry name" value="DZR_2"/>
</dbReference>
<accession>A0A2M8ETJ4</accession>
<reference evidence="4" key="1">
    <citation type="submission" date="2017-09" db="EMBL/GenBank/DDBJ databases">
        <title>Depth-based differentiation of microbial function through sediment-hosted aquifers and enrichment of novel symbionts in the deep terrestrial subsurface.</title>
        <authorList>
            <person name="Probst A.J."/>
            <person name="Ladd B."/>
            <person name="Jarett J.K."/>
            <person name="Geller-Mcgrath D.E."/>
            <person name="Sieber C.M.K."/>
            <person name="Emerson J.B."/>
            <person name="Anantharaman K."/>
            <person name="Thomas B.C."/>
            <person name="Malmstrom R."/>
            <person name="Stieglmeier M."/>
            <person name="Klingl A."/>
            <person name="Woyke T."/>
            <person name="Ryan C.M."/>
            <person name="Banfield J.F."/>
        </authorList>
    </citation>
    <scope>NUCLEOTIDE SEQUENCE [LARGE SCALE GENOMIC DNA]</scope>
</reference>
<dbReference type="InterPro" id="IPR051910">
    <property type="entry name" value="ComF/GntX_DNA_util-trans"/>
</dbReference>
<dbReference type="InterPro" id="IPR000836">
    <property type="entry name" value="PRTase_dom"/>
</dbReference>
<comment type="caution">
    <text evidence="3">The sequence shown here is derived from an EMBL/GenBank/DDBJ whole genome shotgun (WGS) entry which is preliminary data.</text>
</comment>
<comment type="similarity">
    <text evidence="1">Belongs to the ComF/GntX family.</text>
</comment>
<name>A0A2M8ETJ4_9BACT</name>
<evidence type="ECO:0000313" key="4">
    <source>
        <dbReference type="Proteomes" id="UP000229816"/>
    </source>
</evidence>
<dbReference type="InterPro" id="IPR029057">
    <property type="entry name" value="PRTase-like"/>
</dbReference>
<dbReference type="Proteomes" id="UP000229816">
    <property type="component" value="Unassembled WGS sequence"/>
</dbReference>
<sequence length="231" mass="25835">MNFLDFLFPRRCLGCGKVGGYFCSQCLNLVSLEPRRICPMCGYPAIDGITHPRCLRPWGLDGLTSIFASQGVIEKAIKKLKYKFVSDLASDLVELFLSFCGEDKAFSNFCQEKEVFLVPVPLHPRRERWRGFSQTKLLGKLISENLNLPFLPDLLQRTKNTRPQVELKEEERRKNILGAFKISPNPPAGGSSYPNILLFDDIWTTGATLKEAGKVLKKGGAGKVLGLTLAR</sequence>
<feature type="domain" description="Double zinc ribbon" evidence="2">
    <location>
        <begin position="3"/>
        <end position="55"/>
    </location>
</feature>
<organism evidence="3 4">
    <name type="scientific">Candidatus Shapirobacteria bacterium CG_4_9_14_0_2_um_filter_39_11</name>
    <dbReference type="NCBI Taxonomy" id="1974478"/>
    <lineage>
        <taxon>Bacteria</taxon>
        <taxon>Candidatus Shapironibacteriota</taxon>
    </lineage>
</organism>
<dbReference type="CDD" id="cd06223">
    <property type="entry name" value="PRTases_typeI"/>
    <property type="match status" value="1"/>
</dbReference>
<dbReference type="SUPFAM" id="SSF53271">
    <property type="entry name" value="PRTase-like"/>
    <property type="match status" value="1"/>
</dbReference>
<dbReference type="AlphaFoldDB" id="A0A2M8ETJ4"/>
<gene>
    <name evidence="3" type="ORF">CO054_00175</name>
</gene>
<dbReference type="PANTHER" id="PTHR47505">
    <property type="entry name" value="DNA UTILIZATION PROTEIN YHGH"/>
    <property type="match status" value="1"/>
</dbReference>
<protein>
    <recommendedName>
        <fullName evidence="2">Double zinc ribbon domain-containing protein</fullName>
    </recommendedName>
</protein>